<dbReference type="Pfam" id="PF02823">
    <property type="entry name" value="ATP-synt_DE_N"/>
    <property type="match status" value="1"/>
</dbReference>
<evidence type="ECO:0000256" key="4">
    <source>
        <dbReference type="ARBA" id="ARBA00005712"/>
    </source>
</evidence>
<dbReference type="EC" id="4.1.2.13" evidence="6"/>
<dbReference type="SUPFAM" id="SSF48592">
    <property type="entry name" value="GroEL equatorial domain-like"/>
    <property type="match status" value="1"/>
</dbReference>
<feature type="domain" description="ATP synthase F1 complex delta/epsilon subunit N-terminal" evidence="16">
    <location>
        <begin position="15"/>
        <end position="75"/>
    </location>
</feature>
<dbReference type="Gene3D" id="2.60.15.10">
    <property type="entry name" value="F0F1 ATP synthase delta/epsilon subunit, N-terminal"/>
    <property type="match status" value="1"/>
</dbReference>
<dbReference type="Gene3D" id="1.10.560.10">
    <property type="entry name" value="GroEL-like equatorial domain"/>
    <property type="match status" value="1"/>
</dbReference>
<evidence type="ECO:0000256" key="13">
    <source>
        <dbReference type="ARBA" id="ARBA00023136"/>
    </source>
</evidence>
<dbReference type="SUPFAM" id="SSF51344">
    <property type="entry name" value="Epsilon subunit of F1F0-ATP synthase N-terminal domain"/>
    <property type="match status" value="1"/>
</dbReference>
<comment type="catalytic activity">
    <reaction evidence="1">
        <text>beta-D-fructose 1,6-bisphosphate = D-glyceraldehyde 3-phosphate + dihydroxyacetone phosphate</text>
        <dbReference type="Rhea" id="RHEA:14729"/>
        <dbReference type="ChEBI" id="CHEBI:32966"/>
        <dbReference type="ChEBI" id="CHEBI:57642"/>
        <dbReference type="ChEBI" id="CHEBI:59776"/>
        <dbReference type="EC" id="4.1.2.13"/>
    </reaction>
</comment>
<evidence type="ECO:0000313" key="17">
    <source>
        <dbReference type="EMBL" id="GJS54604.1"/>
    </source>
</evidence>
<keyword evidence="8" id="KW-0375">Hydrogen ion transport</keyword>
<dbReference type="InterPro" id="IPR027413">
    <property type="entry name" value="GROEL-like_equatorial_sf"/>
</dbReference>
<evidence type="ECO:0000256" key="14">
    <source>
        <dbReference type="ARBA" id="ARBA00023152"/>
    </source>
</evidence>
<dbReference type="CDD" id="cd12152">
    <property type="entry name" value="F1-ATPase_delta"/>
    <property type="match status" value="1"/>
</dbReference>
<keyword evidence="15" id="KW-0456">Lyase</keyword>
<evidence type="ECO:0000256" key="1">
    <source>
        <dbReference type="ARBA" id="ARBA00000441"/>
    </source>
</evidence>
<evidence type="ECO:0000256" key="6">
    <source>
        <dbReference type="ARBA" id="ARBA00013068"/>
    </source>
</evidence>
<evidence type="ECO:0000313" key="18">
    <source>
        <dbReference type="Proteomes" id="UP001151760"/>
    </source>
</evidence>
<dbReference type="PANTHER" id="PTHR13822">
    <property type="entry name" value="ATP SYNTHASE DELTA/EPSILON CHAIN"/>
    <property type="match status" value="1"/>
</dbReference>
<dbReference type="InterPro" id="IPR020546">
    <property type="entry name" value="ATP_synth_F1_dsu/esu_N"/>
</dbReference>
<dbReference type="PANTHER" id="PTHR13822:SF7">
    <property type="entry name" value="ATP SYNTHASE SUBUNIT DELTA, MITOCHONDRIAL"/>
    <property type="match status" value="1"/>
</dbReference>
<comment type="similarity">
    <text evidence="5">Belongs to the class I fructose-bisphosphate aldolase family.</text>
</comment>
<evidence type="ECO:0000256" key="2">
    <source>
        <dbReference type="ARBA" id="ARBA00004273"/>
    </source>
</evidence>
<evidence type="ECO:0000256" key="12">
    <source>
        <dbReference type="ARBA" id="ARBA00023128"/>
    </source>
</evidence>
<dbReference type="Proteomes" id="UP001151760">
    <property type="component" value="Unassembled WGS sequence"/>
</dbReference>
<evidence type="ECO:0000256" key="10">
    <source>
        <dbReference type="ARBA" id="ARBA00022946"/>
    </source>
</evidence>
<keyword evidence="11" id="KW-0406">Ion transport</keyword>
<reference evidence="17" key="2">
    <citation type="submission" date="2022-01" db="EMBL/GenBank/DDBJ databases">
        <authorList>
            <person name="Yamashiro T."/>
            <person name="Shiraishi A."/>
            <person name="Satake H."/>
            <person name="Nakayama K."/>
        </authorList>
    </citation>
    <scope>NUCLEOTIDE SEQUENCE</scope>
</reference>
<accession>A0ABQ4WP02</accession>
<reference evidence="17" key="1">
    <citation type="journal article" date="2022" name="Int. J. Mol. Sci.">
        <title>Draft Genome of Tanacetum Coccineum: Genomic Comparison of Closely Related Tanacetum-Family Plants.</title>
        <authorList>
            <person name="Yamashiro T."/>
            <person name="Shiraishi A."/>
            <person name="Nakayama K."/>
            <person name="Satake H."/>
        </authorList>
    </citation>
    <scope>NUCLEOTIDE SEQUENCE</scope>
</reference>
<keyword evidence="9" id="KW-0999">Mitochondrion inner membrane</keyword>
<keyword evidence="10" id="KW-0809">Transit peptide</keyword>
<proteinExistence type="inferred from homology"/>
<evidence type="ECO:0000256" key="8">
    <source>
        <dbReference type="ARBA" id="ARBA00022781"/>
    </source>
</evidence>
<protein>
    <recommendedName>
        <fullName evidence="6">fructose-bisphosphate aldolase</fullName>
        <ecNumber evidence="6">4.1.2.13</ecNumber>
    </recommendedName>
</protein>
<dbReference type="Pfam" id="PF00274">
    <property type="entry name" value="Glycolytic"/>
    <property type="match status" value="1"/>
</dbReference>
<dbReference type="InterPro" id="IPR013785">
    <property type="entry name" value="Aldolase_TIM"/>
</dbReference>
<dbReference type="Gene3D" id="3.20.20.70">
    <property type="entry name" value="Aldolase class I"/>
    <property type="match status" value="1"/>
</dbReference>
<keyword evidence="13" id="KW-0472">Membrane</keyword>
<evidence type="ECO:0000256" key="5">
    <source>
        <dbReference type="ARBA" id="ARBA00010387"/>
    </source>
</evidence>
<dbReference type="EMBL" id="BQNB010008811">
    <property type="protein sequence ID" value="GJS54604.1"/>
    <property type="molecule type" value="Genomic_DNA"/>
</dbReference>
<comment type="pathway">
    <text evidence="3">Carbohydrate degradation; glycolysis; D-glyceraldehyde 3-phosphate and glycerone phosphate from D-glucose: step 4/4.</text>
</comment>
<dbReference type="InterPro" id="IPR036771">
    <property type="entry name" value="ATPsynth_dsu/esu_N"/>
</dbReference>
<evidence type="ECO:0000256" key="11">
    <source>
        <dbReference type="ARBA" id="ARBA00023065"/>
    </source>
</evidence>
<keyword evidence="12" id="KW-0496">Mitochondrion</keyword>
<evidence type="ECO:0000256" key="15">
    <source>
        <dbReference type="ARBA" id="ARBA00023239"/>
    </source>
</evidence>
<keyword evidence="14" id="KW-0324">Glycolysis</keyword>
<comment type="caution">
    <text evidence="17">The sequence shown here is derived from an EMBL/GenBank/DDBJ whole genome shotgun (WGS) entry which is preliminary data.</text>
</comment>
<evidence type="ECO:0000256" key="7">
    <source>
        <dbReference type="ARBA" id="ARBA00022448"/>
    </source>
</evidence>
<evidence type="ECO:0000256" key="9">
    <source>
        <dbReference type="ARBA" id="ARBA00022792"/>
    </source>
</evidence>
<keyword evidence="7" id="KW-0813">Transport</keyword>
<dbReference type="InterPro" id="IPR001469">
    <property type="entry name" value="ATP_synth_F1_dsu/esu"/>
</dbReference>
<comment type="similarity">
    <text evidence="4">Belongs to the ATPase epsilon chain family.</text>
</comment>
<organism evidence="17 18">
    <name type="scientific">Tanacetum coccineum</name>
    <dbReference type="NCBI Taxonomy" id="301880"/>
    <lineage>
        <taxon>Eukaryota</taxon>
        <taxon>Viridiplantae</taxon>
        <taxon>Streptophyta</taxon>
        <taxon>Embryophyta</taxon>
        <taxon>Tracheophyta</taxon>
        <taxon>Spermatophyta</taxon>
        <taxon>Magnoliopsida</taxon>
        <taxon>eudicotyledons</taxon>
        <taxon>Gunneridae</taxon>
        <taxon>Pentapetalae</taxon>
        <taxon>asterids</taxon>
        <taxon>campanulids</taxon>
        <taxon>Asterales</taxon>
        <taxon>Asteraceae</taxon>
        <taxon>Asteroideae</taxon>
        <taxon>Anthemideae</taxon>
        <taxon>Anthemidinae</taxon>
        <taxon>Tanacetum</taxon>
    </lineage>
</organism>
<evidence type="ECO:0000259" key="16">
    <source>
        <dbReference type="Pfam" id="PF02823"/>
    </source>
</evidence>
<evidence type="ECO:0000256" key="3">
    <source>
        <dbReference type="ARBA" id="ARBA00004714"/>
    </source>
</evidence>
<gene>
    <name evidence="17" type="ORF">Tco_0627966</name>
</gene>
<comment type="subcellular location">
    <subcellularLocation>
        <location evidence="2">Mitochondrion inner membrane</location>
    </subcellularLocation>
</comment>
<dbReference type="InterPro" id="IPR000741">
    <property type="entry name" value="FBA_I"/>
</dbReference>
<keyword evidence="18" id="KW-1185">Reference proteome</keyword>
<name>A0ABQ4WP02_9ASTR</name>
<sequence>MSSSGMRKKMDESLSVDMVIVPAIRQMGILPRHVPTIAELKPCLLSVHEGNDMKKYFISSGFAFVYSTSYVNIFAVEAIPLDRIDPEIVVTNGWNAILRQLDIAHHAAKVLTLNEYIKSVWIKSPLFSFLFFNDRAKPPRDEEVSDGNTSVVVVLDGQMLHVAEAFIDKKYHPTRGIAFLTFRHTRPAVYGVLFEGDFRRQMVVNNHYTERSWVKQSSYGMRRNVTPEEIVEHIVTALRRTVPAVVRGVVFLSGWHYSRVPLRYGAGKERIVAKHKQKQLSTLKTLYSTVHALLYL</sequence>